<dbReference type="SUPFAM" id="SSF47672">
    <property type="entry name" value="Transferrin receptor-like dimerisation domain"/>
    <property type="match status" value="1"/>
</dbReference>
<keyword evidence="10" id="KW-0482">Metalloprotease</keyword>
<keyword evidence="11 17" id="KW-0472">Membrane</keyword>
<dbReference type="GO" id="GO:0012505">
    <property type="term" value="C:endomembrane system"/>
    <property type="evidence" value="ECO:0007669"/>
    <property type="project" value="UniProtKB-SubCell"/>
</dbReference>
<dbReference type="GO" id="GO:0046872">
    <property type="term" value="F:metal ion binding"/>
    <property type="evidence" value="ECO:0007669"/>
    <property type="project" value="UniProtKB-KW"/>
</dbReference>
<evidence type="ECO:0000256" key="2">
    <source>
        <dbReference type="ARBA" id="ARBA00005634"/>
    </source>
</evidence>
<dbReference type="CDD" id="cd02121">
    <property type="entry name" value="PA_GCPII_like"/>
    <property type="match status" value="1"/>
</dbReference>
<evidence type="ECO:0000256" key="12">
    <source>
        <dbReference type="ARBA" id="ARBA00023180"/>
    </source>
</evidence>
<feature type="compositionally biased region" description="Basic and acidic residues" evidence="16">
    <location>
        <begin position="1"/>
        <end position="14"/>
    </location>
</feature>
<comment type="catalytic activity">
    <reaction evidence="13">
        <text>Release of an unsubstituted, C-terminal glutamyl residue, typically from Ac-Asp-Glu or folylpoly-gamma-glutamates.</text>
        <dbReference type="EC" id="3.4.17.21"/>
    </reaction>
</comment>
<dbReference type="FunFam" id="3.50.30.30:FF:000008">
    <property type="entry name" value="Glutamate carboxypeptidase 2"/>
    <property type="match status" value="1"/>
</dbReference>
<evidence type="ECO:0000256" key="4">
    <source>
        <dbReference type="ARBA" id="ARBA00022692"/>
    </source>
</evidence>
<keyword evidence="12" id="KW-0325">Glycoprotein</keyword>
<dbReference type="FunFam" id="3.40.630.10:FF:000164">
    <property type="entry name" value="Os01g0740650 protein"/>
    <property type="match status" value="1"/>
</dbReference>
<dbReference type="SUPFAM" id="SSF53187">
    <property type="entry name" value="Zn-dependent exopeptidases"/>
    <property type="match status" value="1"/>
</dbReference>
<keyword evidence="7" id="KW-0862">Zinc</keyword>
<evidence type="ECO:0000256" key="1">
    <source>
        <dbReference type="ARBA" id="ARBA00001947"/>
    </source>
</evidence>
<evidence type="ECO:0000256" key="10">
    <source>
        <dbReference type="ARBA" id="ARBA00023049"/>
    </source>
</evidence>
<evidence type="ECO:0000256" key="11">
    <source>
        <dbReference type="ARBA" id="ARBA00023136"/>
    </source>
</evidence>
<comment type="subcellular location">
    <subcellularLocation>
        <location evidence="14">Endomembrane system</location>
        <topology evidence="14">Single-pass type II membrane protein</topology>
    </subcellularLocation>
</comment>
<dbReference type="InterPro" id="IPR036757">
    <property type="entry name" value="TFR-like_dimer_dom_sf"/>
</dbReference>
<dbReference type="InterPro" id="IPR007365">
    <property type="entry name" value="TFR-like_dimer_dom"/>
</dbReference>
<dbReference type="SUPFAM" id="SSF52025">
    <property type="entry name" value="PA domain"/>
    <property type="match status" value="1"/>
</dbReference>
<feature type="domain" description="Transferrin receptor-like dimerisation" evidence="19">
    <location>
        <begin position="601"/>
        <end position="727"/>
    </location>
</feature>
<evidence type="ECO:0000256" key="3">
    <source>
        <dbReference type="ARBA" id="ARBA00022670"/>
    </source>
</evidence>
<organism evidence="21 22">
    <name type="scientific">Canna indica</name>
    <name type="common">Indian-shot</name>
    <dbReference type="NCBI Taxonomy" id="4628"/>
    <lineage>
        <taxon>Eukaryota</taxon>
        <taxon>Viridiplantae</taxon>
        <taxon>Streptophyta</taxon>
        <taxon>Embryophyta</taxon>
        <taxon>Tracheophyta</taxon>
        <taxon>Spermatophyta</taxon>
        <taxon>Magnoliopsida</taxon>
        <taxon>Liliopsida</taxon>
        <taxon>Zingiberales</taxon>
        <taxon>Cannaceae</taxon>
        <taxon>Canna</taxon>
    </lineage>
</organism>
<dbReference type="PANTHER" id="PTHR10404:SF46">
    <property type="entry name" value="VACUOLAR PROTEIN SORTING-ASSOCIATED PROTEIN 70"/>
    <property type="match status" value="1"/>
</dbReference>
<dbReference type="Gene3D" id="3.50.30.30">
    <property type="match status" value="1"/>
</dbReference>
<evidence type="ECO:0000256" key="7">
    <source>
        <dbReference type="ARBA" id="ARBA00022833"/>
    </source>
</evidence>
<dbReference type="Proteomes" id="UP001327560">
    <property type="component" value="Chromosome 6"/>
</dbReference>
<evidence type="ECO:0000259" key="18">
    <source>
        <dbReference type="Pfam" id="PF02225"/>
    </source>
</evidence>
<dbReference type="GO" id="GO:0004181">
    <property type="term" value="F:metallocarboxypeptidase activity"/>
    <property type="evidence" value="ECO:0007669"/>
    <property type="project" value="UniProtKB-EC"/>
</dbReference>
<evidence type="ECO:0000313" key="22">
    <source>
        <dbReference type="Proteomes" id="UP001327560"/>
    </source>
</evidence>
<evidence type="ECO:0000256" key="16">
    <source>
        <dbReference type="SAM" id="MobiDB-lite"/>
    </source>
</evidence>
<feature type="region of interest" description="Disordered" evidence="16">
    <location>
        <begin position="1"/>
        <end position="21"/>
    </location>
</feature>
<sequence>MKESGESKKTRRLDPSATATGGASSAHLLFVGLILPFILILLSFTASPPSKATYHSLFLTLANNATAARHLHALTRRPHVAGTPANADVAAYVRNALSAASFSVHTASYDVLLSYPVRRSLVLSPSPRPSSSPSIAFDLVQEIYPGDPYAAAAAEAVPSFLAYARSGSAAGPVVYANYGRVEDFATLKALGVNVTGAVVLARYGKIFRGDIIKNAEDAGAAAAVVYTDAKDYCEDKRWFPEGPGMPPSGVQVGTTYRGLGDPTTPGWPSTAGCERLRAAELAASGLMPGIPSLPVSARDGEAIHKTVGGEVAPDDWQGGERGPIYRLGPGPGFLNLTYIGNETIATIENVIAVIEGKEEPDRYVILGNHRDAWTFGAVDPNSGTAALLEVAERLVKLQKRGWRPRRTIVVCNWDAEEYGLIGSTEWVEENREILASRAIAYLNADCPVRGPGFHASATPQLDALLKEATKRKVQDPDNFSQTVYDSWISSNDSPLASCSIGRLGGGGTDFAAFIQHAGVPSADMCFGEGYPVYHSLYDDFVWMQKFGDPLFHKHVAVASIWGLVALRLADDEFLPFDYISYASELQQNTKILEDGMSGMPVNFDPLNKSIEELKKAAIHIDNQRKATEMEAGLLGWTKDLRKVRELNDMLMMAERAFTDREGLPQRQWYKHLIYGPSLHDDYGSKSFPGLDDAIEKAKSLNTSDSWYFVQHEVWRVARVVKQASLVLKGKLT</sequence>
<dbReference type="GO" id="GO:0010073">
    <property type="term" value="P:meristem maintenance"/>
    <property type="evidence" value="ECO:0007669"/>
    <property type="project" value="UniProtKB-ARBA"/>
</dbReference>
<dbReference type="EMBL" id="CP136895">
    <property type="protein sequence ID" value="WOL11093.1"/>
    <property type="molecule type" value="Genomic_DNA"/>
</dbReference>
<comment type="cofactor">
    <cofactor evidence="1">
        <name>Zn(2+)</name>
        <dbReference type="ChEBI" id="CHEBI:29105"/>
    </cofactor>
</comment>
<dbReference type="GO" id="GO:0006508">
    <property type="term" value="P:proteolysis"/>
    <property type="evidence" value="ECO:0007669"/>
    <property type="project" value="UniProtKB-KW"/>
</dbReference>
<dbReference type="AlphaFoldDB" id="A0AAQ3KQ93"/>
<evidence type="ECO:0000256" key="6">
    <source>
        <dbReference type="ARBA" id="ARBA00022801"/>
    </source>
</evidence>
<evidence type="ECO:0000259" key="19">
    <source>
        <dbReference type="Pfam" id="PF04253"/>
    </source>
</evidence>
<gene>
    <name evidence="21" type="ORF">Cni_G19854</name>
</gene>
<keyword evidence="8" id="KW-0735">Signal-anchor</keyword>
<comment type="similarity">
    <text evidence="2">Belongs to the peptidase M28 family. M28B subfamily.</text>
</comment>
<evidence type="ECO:0000313" key="21">
    <source>
        <dbReference type="EMBL" id="WOL11093.1"/>
    </source>
</evidence>
<keyword evidence="22" id="KW-1185">Reference proteome</keyword>
<evidence type="ECO:0000256" key="15">
    <source>
        <dbReference type="ARBA" id="ARBA00066561"/>
    </source>
</evidence>
<keyword evidence="21" id="KW-0121">Carboxypeptidase</keyword>
<dbReference type="Pfam" id="PF04253">
    <property type="entry name" value="TFR_dimer"/>
    <property type="match status" value="1"/>
</dbReference>
<evidence type="ECO:0000256" key="13">
    <source>
        <dbReference type="ARBA" id="ARBA00052003"/>
    </source>
</evidence>
<evidence type="ECO:0000256" key="5">
    <source>
        <dbReference type="ARBA" id="ARBA00022723"/>
    </source>
</evidence>
<dbReference type="InterPro" id="IPR039373">
    <property type="entry name" value="Peptidase_M28B"/>
</dbReference>
<dbReference type="Pfam" id="PF02225">
    <property type="entry name" value="PA"/>
    <property type="match status" value="1"/>
</dbReference>
<dbReference type="GO" id="GO:0050793">
    <property type="term" value="P:regulation of developmental process"/>
    <property type="evidence" value="ECO:0007669"/>
    <property type="project" value="UniProtKB-ARBA"/>
</dbReference>
<evidence type="ECO:0000256" key="8">
    <source>
        <dbReference type="ARBA" id="ARBA00022968"/>
    </source>
</evidence>
<feature type="transmembrane region" description="Helical" evidence="17">
    <location>
        <begin position="21"/>
        <end position="44"/>
    </location>
</feature>
<reference evidence="21 22" key="1">
    <citation type="submission" date="2023-10" db="EMBL/GenBank/DDBJ databases">
        <title>Chromosome-scale genome assembly provides insights into flower coloration mechanisms of Canna indica.</title>
        <authorList>
            <person name="Li C."/>
        </authorList>
    </citation>
    <scope>NUCLEOTIDE SEQUENCE [LARGE SCALE GENOMIC DNA]</scope>
    <source>
        <tissue evidence="21">Flower</tissue>
    </source>
</reference>
<dbReference type="CDD" id="cd08022">
    <property type="entry name" value="M28_PSMA_like"/>
    <property type="match status" value="1"/>
</dbReference>
<dbReference type="Pfam" id="PF04389">
    <property type="entry name" value="Peptidase_M28"/>
    <property type="match status" value="1"/>
</dbReference>
<proteinExistence type="inferred from homology"/>
<dbReference type="FunFam" id="1.20.930.40:FF:000001">
    <property type="entry name" value="N-acetylated-alpha-linked acidic dipeptidase 2"/>
    <property type="match status" value="1"/>
</dbReference>
<evidence type="ECO:0000256" key="9">
    <source>
        <dbReference type="ARBA" id="ARBA00022989"/>
    </source>
</evidence>
<dbReference type="InterPro" id="IPR007484">
    <property type="entry name" value="Peptidase_M28"/>
</dbReference>
<dbReference type="EC" id="3.4.17.21" evidence="15"/>
<dbReference type="PANTHER" id="PTHR10404">
    <property type="entry name" value="N-ACETYLATED-ALPHA-LINKED ACIDIC DIPEPTIDASE"/>
    <property type="match status" value="1"/>
</dbReference>
<keyword evidence="5" id="KW-0479">Metal-binding</keyword>
<dbReference type="InterPro" id="IPR003137">
    <property type="entry name" value="PA_domain"/>
</dbReference>
<dbReference type="Gene3D" id="3.40.630.10">
    <property type="entry name" value="Zn peptidases"/>
    <property type="match status" value="1"/>
</dbReference>
<keyword evidence="4 17" id="KW-0812">Transmembrane</keyword>
<dbReference type="Gene3D" id="1.20.930.40">
    <property type="entry name" value="Transferrin receptor-like, dimerisation domain"/>
    <property type="match status" value="1"/>
</dbReference>
<keyword evidence="9 17" id="KW-1133">Transmembrane helix</keyword>
<dbReference type="InterPro" id="IPR046450">
    <property type="entry name" value="PA_dom_sf"/>
</dbReference>
<evidence type="ECO:0000259" key="20">
    <source>
        <dbReference type="Pfam" id="PF04389"/>
    </source>
</evidence>
<evidence type="ECO:0000256" key="17">
    <source>
        <dbReference type="SAM" id="Phobius"/>
    </source>
</evidence>
<accession>A0AAQ3KQ93</accession>
<name>A0AAQ3KQ93_9LILI</name>
<keyword evidence="6" id="KW-0378">Hydrolase</keyword>
<feature type="domain" description="PA" evidence="18">
    <location>
        <begin position="170"/>
        <end position="235"/>
    </location>
</feature>
<protein>
    <recommendedName>
        <fullName evidence="15">glutamate carboxypeptidase II</fullName>
        <ecNumber evidence="15">3.4.17.21</ecNumber>
    </recommendedName>
</protein>
<evidence type="ECO:0000256" key="14">
    <source>
        <dbReference type="ARBA" id="ARBA00060399"/>
    </source>
</evidence>
<feature type="domain" description="Peptidase M28" evidence="20">
    <location>
        <begin position="349"/>
        <end position="540"/>
    </location>
</feature>
<keyword evidence="3" id="KW-0645">Protease</keyword>